<name>A0ABS8AP55_9BACT</name>
<dbReference type="InterPro" id="IPR037185">
    <property type="entry name" value="EmrE-like"/>
</dbReference>
<feature type="transmembrane region" description="Helical" evidence="1">
    <location>
        <begin position="62"/>
        <end position="84"/>
    </location>
</feature>
<protein>
    <submittedName>
        <fullName evidence="3">EamA family transporter</fullName>
    </submittedName>
</protein>
<dbReference type="Pfam" id="PF00892">
    <property type="entry name" value="EamA"/>
    <property type="match status" value="1"/>
</dbReference>
<dbReference type="Proteomes" id="UP001165296">
    <property type="component" value="Unassembled WGS sequence"/>
</dbReference>
<proteinExistence type="predicted"/>
<keyword evidence="1" id="KW-0472">Membrane</keyword>
<gene>
    <name evidence="3" type="ORF">LGH74_08300</name>
</gene>
<evidence type="ECO:0000259" key="2">
    <source>
        <dbReference type="Pfam" id="PF00892"/>
    </source>
</evidence>
<dbReference type="Gene3D" id="1.10.3730.20">
    <property type="match status" value="1"/>
</dbReference>
<dbReference type="InterPro" id="IPR000620">
    <property type="entry name" value="EamA_dom"/>
</dbReference>
<comment type="caution">
    <text evidence="3">The sequence shown here is derived from an EMBL/GenBank/DDBJ whole genome shotgun (WGS) entry which is preliminary data.</text>
</comment>
<evidence type="ECO:0000313" key="3">
    <source>
        <dbReference type="EMBL" id="MCB2407975.1"/>
    </source>
</evidence>
<keyword evidence="1" id="KW-0812">Transmembrane</keyword>
<keyword evidence="4" id="KW-1185">Reference proteome</keyword>
<feature type="transmembrane region" description="Helical" evidence="1">
    <location>
        <begin position="96"/>
        <end position="113"/>
    </location>
</feature>
<evidence type="ECO:0000313" key="4">
    <source>
        <dbReference type="Proteomes" id="UP001165296"/>
    </source>
</evidence>
<dbReference type="SUPFAM" id="SSF103481">
    <property type="entry name" value="Multidrug resistance efflux transporter EmrE"/>
    <property type="match status" value="1"/>
</dbReference>
<feature type="transmembrane region" description="Helical" evidence="1">
    <location>
        <begin position="30"/>
        <end position="50"/>
    </location>
</feature>
<keyword evidence="1" id="KW-1133">Transmembrane helix</keyword>
<feature type="transmembrane region" description="Helical" evidence="1">
    <location>
        <begin position="120"/>
        <end position="138"/>
    </location>
</feature>
<sequence length="143" mass="14969">MWIVFSLLAALSAAVVVTLSKVGIKNVEPSVAFAVQSVLIIIVAWGVVAWQGHLPTVAGIEARTWGFLVAAGIITCVSSLLSFQALKLGQASQTSSFDKISLVFSILLAVVFLKEKVTWQLLLGAALMAGGAILIAFSKPEAS</sequence>
<organism evidence="3 4">
    <name type="scientific">Hymenobacter lucidus</name>
    <dbReference type="NCBI Taxonomy" id="2880930"/>
    <lineage>
        <taxon>Bacteria</taxon>
        <taxon>Pseudomonadati</taxon>
        <taxon>Bacteroidota</taxon>
        <taxon>Cytophagia</taxon>
        <taxon>Cytophagales</taxon>
        <taxon>Hymenobacteraceae</taxon>
        <taxon>Hymenobacter</taxon>
    </lineage>
</organism>
<accession>A0ABS8AP55</accession>
<reference evidence="3" key="1">
    <citation type="submission" date="2021-10" db="EMBL/GenBank/DDBJ databases">
        <authorList>
            <person name="Dean J.D."/>
            <person name="Kim M.K."/>
            <person name="Newey C.N."/>
            <person name="Stoker T.S."/>
            <person name="Thompson D.W."/>
            <person name="Grose J.H."/>
        </authorList>
    </citation>
    <scope>NUCLEOTIDE SEQUENCE</scope>
    <source>
        <strain evidence="3">BT178</strain>
    </source>
</reference>
<dbReference type="RefSeq" id="WP_226174470.1">
    <property type="nucleotide sequence ID" value="NZ_JAJADR010000002.1"/>
</dbReference>
<evidence type="ECO:0000256" key="1">
    <source>
        <dbReference type="SAM" id="Phobius"/>
    </source>
</evidence>
<feature type="domain" description="EamA" evidence="2">
    <location>
        <begin position="2"/>
        <end position="136"/>
    </location>
</feature>
<dbReference type="EMBL" id="JAJADR010000002">
    <property type="protein sequence ID" value="MCB2407975.1"/>
    <property type="molecule type" value="Genomic_DNA"/>
</dbReference>